<gene>
    <name evidence="3" type="ORF">AUCHE_16_00310</name>
</gene>
<dbReference type="InterPro" id="IPR005471">
    <property type="entry name" value="Tscrpt_reg_IclR_N"/>
</dbReference>
<feature type="region of interest" description="Disordered" evidence="1">
    <location>
        <begin position="1"/>
        <end position="24"/>
    </location>
</feature>
<keyword evidence="4" id="KW-1185">Reference proteome</keyword>
<dbReference type="Pfam" id="PF09339">
    <property type="entry name" value="HTH_IclR"/>
    <property type="match status" value="1"/>
</dbReference>
<protein>
    <recommendedName>
        <fullName evidence="2">HTH iclR-type domain-containing protein</fullName>
    </recommendedName>
</protein>
<feature type="region of interest" description="Disordered" evidence="1">
    <location>
        <begin position="230"/>
        <end position="254"/>
    </location>
</feature>
<dbReference type="eggNOG" id="COG2345">
    <property type="taxonomic scope" value="Bacteria"/>
</dbReference>
<organism evidence="3 4">
    <name type="scientific">Austwickia chelonae NBRC 105200</name>
    <dbReference type="NCBI Taxonomy" id="1184607"/>
    <lineage>
        <taxon>Bacteria</taxon>
        <taxon>Bacillati</taxon>
        <taxon>Actinomycetota</taxon>
        <taxon>Actinomycetes</taxon>
        <taxon>Micrococcales</taxon>
        <taxon>Dermatophilaceae</taxon>
        <taxon>Austwickia</taxon>
    </lineage>
</organism>
<proteinExistence type="predicted"/>
<evidence type="ECO:0000313" key="4">
    <source>
        <dbReference type="Proteomes" id="UP000008495"/>
    </source>
</evidence>
<dbReference type="InterPro" id="IPR036390">
    <property type="entry name" value="WH_DNA-bd_sf"/>
</dbReference>
<name>K6VTF8_9MICO</name>
<dbReference type="InterPro" id="IPR036388">
    <property type="entry name" value="WH-like_DNA-bd_sf"/>
</dbReference>
<feature type="compositionally biased region" description="Pro residues" evidence="1">
    <location>
        <begin position="230"/>
        <end position="243"/>
    </location>
</feature>
<accession>K6VTF8</accession>
<feature type="domain" description="HTH iclR-type" evidence="2">
    <location>
        <begin position="33"/>
        <end position="76"/>
    </location>
</feature>
<dbReference type="SUPFAM" id="SSF46785">
    <property type="entry name" value="Winged helix' DNA-binding domain"/>
    <property type="match status" value="1"/>
</dbReference>
<dbReference type="EMBL" id="BAGZ01000016">
    <property type="protein sequence ID" value="GAB78615.1"/>
    <property type="molecule type" value="Genomic_DNA"/>
</dbReference>
<reference evidence="3 4" key="1">
    <citation type="submission" date="2012-08" db="EMBL/GenBank/DDBJ databases">
        <title>Whole genome shotgun sequence of Austwickia chelonae NBRC 105200.</title>
        <authorList>
            <person name="Yoshida I."/>
            <person name="Hosoyama A."/>
            <person name="Tsuchikane K."/>
            <person name="Katsumata H."/>
            <person name="Ando Y."/>
            <person name="Ohji S."/>
            <person name="Hamada M."/>
            <person name="Tamura T."/>
            <person name="Yamazoe A."/>
            <person name="Yamazaki S."/>
            <person name="Fujita N."/>
        </authorList>
    </citation>
    <scope>NUCLEOTIDE SEQUENCE [LARGE SCALE GENOMIC DNA]</scope>
    <source>
        <strain evidence="3 4">NBRC 105200</strain>
    </source>
</reference>
<evidence type="ECO:0000259" key="2">
    <source>
        <dbReference type="Pfam" id="PF09339"/>
    </source>
</evidence>
<dbReference type="Proteomes" id="UP000008495">
    <property type="component" value="Unassembled WGS sequence"/>
</dbReference>
<evidence type="ECO:0000256" key="1">
    <source>
        <dbReference type="SAM" id="MobiDB-lite"/>
    </source>
</evidence>
<dbReference type="RefSeq" id="WP_006503371.1">
    <property type="nucleotide sequence ID" value="NZ_BAGZ01000016.1"/>
</dbReference>
<dbReference type="STRING" id="100225.SAMN05421595_2267"/>
<dbReference type="AlphaFoldDB" id="K6VTF8"/>
<comment type="caution">
    <text evidence="3">The sequence shown here is derived from an EMBL/GenBank/DDBJ whole genome shotgun (WGS) entry which is preliminary data.</text>
</comment>
<dbReference type="Gene3D" id="1.10.10.10">
    <property type="entry name" value="Winged helix-like DNA-binding domain superfamily/Winged helix DNA-binding domain"/>
    <property type="match status" value="1"/>
</dbReference>
<evidence type="ECO:0000313" key="3">
    <source>
        <dbReference type="EMBL" id="GAB78615.1"/>
    </source>
</evidence>
<dbReference type="GO" id="GO:0006355">
    <property type="term" value="P:regulation of DNA-templated transcription"/>
    <property type="evidence" value="ECO:0007669"/>
    <property type="project" value="InterPro"/>
</dbReference>
<sequence length="254" mass="27030">MRGHLSPSDAPLGPRPANPKVDPVTRLSGPRAHVLEQLGACSRPVSVARLSRLCGQHPNTVREHLDALVQAGLAHRETGPARGRGRPAILYRAEPLDAQRPQVREYSLLATTMAAHVEATEEDPKGWAFDAGVRQGRVSTSPVAPGPVAAERAARAALVRDGHAPVDAPDGTIRLRQCPLLNAARAHQEVVCGLHQGVLAGIYEAHGVPVGQAMRLTPFALPGCCLIEFPPDPSAGPPTPPRPEPVRRSWTPRS</sequence>
<dbReference type="GO" id="GO:0003677">
    <property type="term" value="F:DNA binding"/>
    <property type="evidence" value="ECO:0007669"/>
    <property type="project" value="InterPro"/>
</dbReference>
<dbReference type="OrthoDB" id="3399802at2"/>